<proteinExistence type="predicted"/>
<dbReference type="SUPFAM" id="SSF53822">
    <property type="entry name" value="Periplasmic binding protein-like I"/>
    <property type="match status" value="1"/>
</dbReference>
<dbReference type="Pfam" id="PF00356">
    <property type="entry name" value="LacI"/>
    <property type="match status" value="1"/>
</dbReference>
<evidence type="ECO:0000256" key="1">
    <source>
        <dbReference type="ARBA" id="ARBA00023015"/>
    </source>
</evidence>
<dbReference type="InterPro" id="IPR046335">
    <property type="entry name" value="LacI/GalR-like_sensor"/>
</dbReference>
<dbReference type="RefSeq" id="WP_209334313.1">
    <property type="nucleotide sequence ID" value="NZ_JAGIYY010000001.1"/>
</dbReference>
<dbReference type="CDD" id="cd06284">
    <property type="entry name" value="PBP1_LacI-like"/>
    <property type="match status" value="1"/>
</dbReference>
<dbReference type="SMART" id="SM00354">
    <property type="entry name" value="HTH_LACI"/>
    <property type="match status" value="1"/>
</dbReference>
<dbReference type="CDD" id="cd01392">
    <property type="entry name" value="HTH_LacI"/>
    <property type="match status" value="1"/>
</dbReference>
<dbReference type="Gene3D" id="1.10.260.40">
    <property type="entry name" value="lambda repressor-like DNA-binding domains"/>
    <property type="match status" value="1"/>
</dbReference>
<keyword evidence="6" id="KW-1185">Reference proteome</keyword>
<dbReference type="EMBL" id="JAGIYY010000001">
    <property type="protein sequence ID" value="MBP0437255.1"/>
    <property type="molecule type" value="Genomic_DNA"/>
</dbReference>
<evidence type="ECO:0000313" key="5">
    <source>
        <dbReference type="EMBL" id="MBP0437255.1"/>
    </source>
</evidence>
<evidence type="ECO:0000256" key="2">
    <source>
        <dbReference type="ARBA" id="ARBA00023125"/>
    </source>
</evidence>
<dbReference type="Pfam" id="PF13377">
    <property type="entry name" value="Peripla_BP_3"/>
    <property type="match status" value="1"/>
</dbReference>
<organism evidence="5 6">
    <name type="scientific">Tianweitania sediminis</name>
    <dbReference type="NCBI Taxonomy" id="1502156"/>
    <lineage>
        <taxon>Bacteria</taxon>
        <taxon>Pseudomonadati</taxon>
        <taxon>Pseudomonadota</taxon>
        <taxon>Alphaproteobacteria</taxon>
        <taxon>Hyphomicrobiales</taxon>
        <taxon>Phyllobacteriaceae</taxon>
        <taxon>Tianweitania</taxon>
    </lineage>
</organism>
<keyword evidence="2 5" id="KW-0238">DNA-binding</keyword>
<name>A0A8J7QX42_9HYPH</name>
<evidence type="ECO:0000313" key="6">
    <source>
        <dbReference type="Proteomes" id="UP000666240"/>
    </source>
</evidence>
<dbReference type="Proteomes" id="UP000666240">
    <property type="component" value="Unassembled WGS sequence"/>
</dbReference>
<evidence type="ECO:0000256" key="3">
    <source>
        <dbReference type="ARBA" id="ARBA00023163"/>
    </source>
</evidence>
<protein>
    <submittedName>
        <fullName evidence="5">LacI family DNA-binding transcriptional regulator</fullName>
    </submittedName>
</protein>
<evidence type="ECO:0000259" key="4">
    <source>
        <dbReference type="PROSITE" id="PS50932"/>
    </source>
</evidence>
<sequence>MTGRVKIIDIARRVGVSPATVSRALSDTGLVAEPTLSRIRDEARAMNYRPNVSARNLRTRRSKAVLMVVRDVGNPFYLDVLKGVEACAREAGYSVLMGNTENQPGGEDRYFDMLRDGHADGMILITGSLPEDEMHRDLLAQLPVVVALEMVEQSGLPHVQIDNKAAAADAVAHLVGLGHRRIAHISGPVPEPMASLRERGFREAMTGAGLPVPSSYVLRGDYSLAAGKGLCCQLLALPEPPTAIFAANDEMAFGAIAAARRAGLEVPRDLSVVGFDDLYLSEAFQPPLTTVSQPRTELGRAAMGVLLDILSGRAPPSEPFVLPTTLQVRGSTAAPLAQVQLRSA</sequence>
<gene>
    <name evidence="5" type="ORF">J5Y06_01155</name>
</gene>
<keyword evidence="3" id="KW-0804">Transcription</keyword>
<dbReference type="PANTHER" id="PTHR30146">
    <property type="entry name" value="LACI-RELATED TRANSCRIPTIONAL REPRESSOR"/>
    <property type="match status" value="1"/>
</dbReference>
<reference evidence="5" key="1">
    <citation type="submission" date="2021-03" db="EMBL/GenBank/DDBJ databases">
        <title>Genome sequencing and assembly of Tianweitania sediminis.</title>
        <authorList>
            <person name="Chhetri G."/>
        </authorList>
    </citation>
    <scope>NUCLEOTIDE SEQUENCE</scope>
    <source>
        <strain evidence="5">Z8</strain>
    </source>
</reference>
<dbReference type="PANTHER" id="PTHR30146:SF109">
    <property type="entry name" value="HTH-TYPE TRANSCRIPTIONAL REGULATOR GALS"/>
    <property type="match status" value="1"/>
</dbReference>
<dbReference type="InterPro" id="IPR000843">
    <property type="entry name" value="HTH_LacI"/>
</dbReference>
<dbReference type="InterPro" id="IPR010982">
    <property type="entry name" value="Lambda_DNA-bd_dom_sf"/>
</dbReference>
<dbReference type="Gene3D" id="3.40.50.2300">
    <property type="match status" value="2"/>
</dbReference>
<dbReference type="InterPro" id="IPR028082">
    <property type="entry name" value="Peripla_BP_I"/>
</dbReference>
<dbReference type="PROSITE" id="PS50932">
    <property type="entry name" value="HTH_LACI_2"/>
    <property type="match status" value="1"/>
</dbReference>
<keyword evidence="1" id="KW-0805">Transcription regulation</keyword>
<dbReference type="AlphaFoldDB" id="A0A8J7QX42"/>
<comment type="caution">
    <text evidence="5">The sequence shown here is derived from an EMBL/GenBank/DDBJ whole genome shotgun (WGS) entry which is preliminary data.</text>
</comment>
<feature type="domain" description="HTH lacI-type" evidence="4">
    <location>
        <begin position="5"/>
        <end position="59"/>
    </location>
</feature>
<dbReference type="PROSITE" id="PS00356">
    <property type="entry name" value="HTH_LACI_1"/>
    <property type="match status" value="1"/>
</dbReference>
<dbReference type="GO" id="GO:0000976">
    <property type="term" value="F:transcription cis-regulatory region binding"/>
    <property type="evidence" value="ECO:0007669"/>
    <property type="project" value="TreeGrafter"/>
</dbReference>
<dbReference type="GO" id="GO:0003700">
    <property type="term" value="F:DNA-binding transcription factor activity"/>
    <property type="evidence" value="ECO:0007669"/>
    <property type="project" value="TreeGrafter"/>
</dbReference>
<accession>A0A8J7QX42</accession>
<dbReference type="SUPFAM" id="SSF47413">
    <property type="entry name" value="lambda repressor-like DNA-binding domains"/>
    <property type="match status" value="1"/>
</dbReference>